<accession>A0A2T9WKY1</accession>
<reference evidence="4" key="3">
    <citation type="submission" date="2017-05" db="EMBL/GenBank/DDBJ databases">
        <authorList>
            <person name="Song R."/>
            <person name="Chenine A.L."/>
            <person name="Ruprecht R.M."/>
        </authorList>
    </citation>
    <scope>NUCLEOTIDE SEQUENCE</scope>
    <source>
        <strain evidence="4">SCGC AB-777_F03</strain>
    </source>
</reference>
<sequence length="162" mass="16364">MVKRTQGLPLNTIILAIIAIVVLVFLILIFTGGIGKFVGQTSPFTSSNQTNNALCSEYASAINTQMGTSTDPNAQLQMLANSQYVTSNCSIYFQYSFTLYNGSEVECGLGSNACIMLNSNSGSGSGSGSGGSGGSGGSSSSSNTGSGSSCAPPNGIPGCELK</sequence>
<reference evidence="3" key="4">
    <citation type="submission" date="2021-11" db="EMBL/GenBank/DDBJ databases">
        <authorList>
            <person name="Munson-Mcgee J."/>
            <person name="Field E."/>
            <person name="Bateson M."/>
            <person name="Rooney C."/>
            <person name="Stepanauskas R."/>
            <person name="Young M."/>
        </authorList>
    </citation>
    <scope>NUCLEOTIDE SEQUENCE</scope>
    <source>
        <strain evidence="3">SCGC AB-777_F03</strain>
    </source>
</reference>
<feature type="region of interest" description="Disordered" evidence="1">
    <location>
        <begin position="122"/>
        <end position="162"/>
    </location>
</feature>
<reference evidence="4" key="1">
    <citation type="journal article" date="2015" name="Appl. Environ. Microbiol.">
        <title>Nanoarchaeota, Their Sulfolobales Host, and Nanoarchaeota Virus Distribution across Yellowstone National Park Hot Springs.</title>
        <authorList>
            <person name="Munson-McGee J.H."/>
            <person name="Field E.K."/>
            <person name="Bateson M."/>
            <person name="Rooney C."/>
            <person name="Stepanauskas R."/>
            <person name="Young M.J."/>
        </authorList>
    </citation>
    <scope>NUCLEOTIDE SEQUENCE [LARGE SCALE GENOMIC DNA]</scope>
    <source>
        <strain evidence="4">SCGC AB-777_F03</strain>
    </source>
</reference>
<protein>
    <submittedName>
        <fullName evidence="4">Uncharacterized protein</fullName>
    </submittedName>
</protein>
<evidence type="ECO:0000256" key="2">
    <source>
        <dbReference type="SAM" id="Phobius"/>
    </source>
</evidence>
<feature type="transmembrane region" description="Helical" evidence="2">
    <location>
        <begin position="12"/>
        <end position="34"/>
    </location>
</feature>
<comment type="caution">
    <text evidence="4">The sequence shown here is derived from an EMBL/GenBank/DDBJ whole genome shotgun (WGS) entry which is preliminary data.</text>
</comment>
<keyword evidence="2" id="KW-0472">Membrane</keyword>
<dbReference type="EMBL" id="QEFP02000001">
    <property type="protein sequence ID" value="MCC5446803.1"/>
    <property type="molecule type" value="Genomic_DNA"/>
</dbReference>
<dbReference type="EMBL" id="QEFP01000010">
    <property type="protein sequence ID" value="PVU68472.1"/>
    <property type="molecule type" value="Genomic_DNA"/>
</dbReference>
<evidence type="ECO:0000313" key="4">
    <source>
        <dbReference type="EMBL" id="PVU68472.1"/>
    </source>
</evidence>
<evidence type="ECO:0000256" key="1">
    <source>
        <dbReference type="SAM" id="MobiDB-lite"/>
    </source>
</evidence>
<dbReference type="Proteomes" id="UP000245509">
    <property type="component" value="Unassembled WGS sequence"/>
</dbReference>
<gene>
    <name evidence="3" type="ORF">DDW03_000055</name>
    <name evidence="4" type="ORF">DDW03_02245</name>
</gene>
<keyword evidence="2" id="KW-0812">Transmembrane</keyword>
<feature type="compositionally biased region" description="Low complexity" evidence="1">
    <location>
        <begin position="138"/>
        <end position="149"/>
    </location>
</feature>
<dbReference type="RefSeq" id="WP_228615021.1">
    <property type="nucleotide sequence ID" value="NZ_QEFP02000001.1"/>
</dbReference>
<proteinExistence type="predicted"/>
<dbReference type="AlphaFoldDB" id="A0A2T9WKY1"/>
<name>A0A2T9WKY1_NANST</name>
<evidence type="ECO:0000313" key="3">
    <source>
        <dbReference type="EMBL" id="MCC5446803.1"/>
    </source>
</evidence>
<reference evidence="3" key="2">
    <citation type="submission" date="2017-05" db="EMBL/GenBank/DDBJ databases">
        <authorList>
            <person name="Munson-Mcgee J.H."/>
        </authorList>
    </citation>
    <scope>NUCLEOTIDE SEQUENCE</scope>
    <source>
        <strain evidence="3">SCGC AB-777_F03</strain>
    </source>
</reference>
<organism evidence="4">
    <name type="scientific">Nanobsidianus stetteri</name>
    <dbReference type="NCBI Taxonomy" id="1294122"/>
    <lineage>
        <taxon>Archaea</taxon>
        <taxon>Nanobdellota</taxon>
        <taxon>Candidatus Nanoarchaeia</taxon>
        <taxon>Nanoarchaeales</taxon>
        <taxon>Nanopusillaceae</taxon>
        <taxon>Candidatus Nanobsidianus</taxon>
    </lineage>
</organism>
<keyword evidence="2" id="KW-1133">Transmembrane helix</keyword>
<feature type="compositionally biased region" description="Gly residues" evidence="1">
    <location>
        <begin position="123"/>
        <end position="137"/>
    </location>
</feature>